<protein>
    <submittedName>
        <fullName evidence="1">Uncharacterized protein</fullName>
    </submittedName>
</protein>
<proteinExistence type="predicted"/>
<organism evidence="1 2">
    <name type="scientific">Rhipicephalus sanguineus</name>
    <name type="common">Brown dog tick</name>
    <name type="synonym">Ixodes sanguineus</name>
    <dbReference type="NCBI Taxonomy" id="34632"/>
    <lineage>
        <taxon>Eukaryota</taxon>
        <taxon>Metazoa</taxon>
        <taxon>Ecdysozoa</taxon>
        <taxon>Arthropoda</taxon>
        <taxon>Chelicerata</taxon>
        <taxon>Arachnida</taxon>
        <taxon>Acari</taxon>
        <taxon>Parasitiformes</taxon>
        <taxon>Ixodida</taxon>
        <taxon>Ixodoidea</taxon>
        <taxon>Ixodidae</taxon>
        <taxon>Rhipicephalinae</taxon>
        <taxon>Rhipicephalus</taxon>
        <taxon>Rhipicephalus</taxon>
    </lineage>
</organism>
<gene>
    <name evidence="1" type="ORF">HPB52_003067</name>
</gene>
<reference evidence="1" key="1">
    <citation type="journal article" date="2020" name="Cell">
        <title>Large-Scale Comparative Analyses of Tick Genomes Elucidate Their Genetic Diversity and Vector Capacities.</title>
        <authorList>
            <consortium name="Tick Genome and Microbiome Consortium (TIGMIC)"/>
            <person name="Jia N."/>
            <person name="Wang J."/>
            <person name="Shi W."/>
            <person name="Du L."/>
            <person name="Sun Y."/>
            <person name="Zhan W."/>
            <person name="Jiang J.F."/>
            <person name="Wang Q."/>
            <person name="Zhang B."/>
            <person name="Ji P."/>
            <person name="Bell-Sakyi L."/>
            <person name="Cui X.M."/>
            <person name="Yuan T.T."/>
            <person name="Jiang B.G."/>
            <person name="Yang W.F."/>
            <person name="Lam T.T."/>
            <person name="Chang Q.C."/>
            <person name="Ding S.J."/>
            <person name="Wang X.J."/>
            <person name="Zhu J.G."/>
            <person name="Ruan X.D."/>
            <person name="Zhao L."/>
            <person name="Wei J.T."/>
            <person name="Ye R.Z."/>
            <person name="Que T.C."/>
            <person name="Du C.H."/>
            <person name="Zhou Y.H."/>
            <person name="Cheng J.X."/>
            <person name="Dai P.F."/>
            <person name="Guo W.B."/>
            <person name="Han X.H."/>
            <person name="Huang E.J."/>
            <person name="Li L.F."/>
            <person name="Wei W."/>
            <person name="Gao Y.C."/>
            <person name="Liu J.Z."/>
            <person name="Shao H.Z."/>
            <person name="Wang X."/>
            <person name="Wang C.C."/>
            <person name="Yang T.C."/>
            <person name="Huo Q.B."/>
            <person name="Li W."/>
            <person name="Chen H.Y."/>
            <person name="Chen S.E."/>
            <person name="Zhou L.G."/>
            <person name="Ni X.B."/>
            <person name="Tian J.H."/>
            <person name="Sheng Y."/>
            <person name="Liu T."/>
            <person name="Pan Y.S."/>
            <person name="Xia L.Y."/>
            <person name="Li J."/>
            <person name="Zhao F."/>
            <person name="Cao W.C."/>
        </authorList>
    </citation>
    <scope>NUCLEOTIDE SEQUENCE</scope>
    <source>
        <strain evidence="1">Rsan-2018</strain>
    </source>
</reference>
<reference evidence="1" key="2">
    <citation type="submission" date="2021-09" db="EMBL/GenBank/DDBJ databases">
        <authorList>
            <person name="Jia N."/>
            <person name="Wang J."/>
            <person name="Shi W."/>
            <person name="Du L."/>
            <person name="Sun Y."/>
            <person name="Zhan W."/>
            <person name="Jiang J."/>
            <person name="Wang Q."/>
            <person name="Zhang B."/>
            <person name="Ji P."/>
            <person name="Sakyi L.B."/>
            <person name="Cui X."/>
            <person name="Yuan T."/>
            <person name="Jiang B."/>
            <person name="Yang W."/>
            <person name="Lam T.T.-Y."/>
            <person name="Chang Q."/>
            <person name="Ding S."/>
            <person name="Wang X."/>
            <person name="Zhu J."/>
            <person name="Ruan X."/>
            <person name="Zhao L."/>
            <person name="Wei J."/>
            <person name="Que T."/>
            <person name="Du C."/>
            <person name="Cheng J."/>
            <person name="Dai P."/>
            <person name="Han X."/>
            <person name="Huang E."/>
            <person name="Gao Y."/>
            <person name="Liu J."/>
            <person name="Shao H."/>
            <person name="Ye R."/>
            <person name="Li L."/>
            <person name="Wei W."/>
            <person name="Wang X."/>
            <person name="Wang C."/>
            <person name="Huo Q."/>
            <person name="Li W."/>
            <person name="Guo W."/>
            <person name="Chen H."/>
            <person name="Chen S."/>
            <person name="Zhou L."/>
            <person name="Zhou L."/>
            <person name="Ni X."/>
            <person name="Tian J."/>
            <person name="Zhou Y."/>
            <person name="Sheng Y."/>
            <person name="Liu T."/>
            <person name="Pan Y."/>
            <person name="Xia L."/>
            <person name="Li J."/>
            <person name="Zhao F."/>
            <person name="Cao W."/>
        </authorList>
    </citation>
    <scope>NUCLEOTIDE SEQUENCE</scope>
    <source>
        <strain evidence="1">Rsan-2018</strain>
        <tissue evidence="1">Larvae</tissue>
    </source>
</reference>
<evidence type="ECO:0000313" key="2">
    <source>
        <dbReference type="Proteomes" id="UP000821837"/>
    </source>
</evidence>
<dbReference type="AlphaFoldDB" id="A0A9D4PR76"/>
<keyword evidence="2" id="KW-1185">Reference proteome</keyword>
<comment type="caution">
    <text evidence="1">The sequence shown here is derived from an EMBL/GenBank/DDBJ whole genome shotgun (WGS) entry which is preliminary data.</text>
</comment>
<dbReference type="Proteomes" id="UP000821837">
    <property type="component" value="Chromosome 5"/>
</dbReference>
<evidence type="ECO:0000313" key="1">
    <source>
        <dbReference type="EMBL" id="KAH7950884.1"/>
    </source>
</evidence>
<name>A0A9D4PR76_RHISA</name>
<dbReference type="EMBL" id="JABSTV010001251">
    <property type="protein sequence ID" value="KAH7950884.1"/>
    <property type="molecule type" value="Genomic_DNA"/>
</dbReference>
<accession>A0A9D4PR76</accession>
<sequence>MDPCGKEQGRDCNLVKNLSGWNGILAAIKIHIKELFDTRELEVRSPEKSFDHRETTDRIQRAMLLLHWLLVKHVCVVTVEVENLGDIIQLSSAKLLAAYLQNTGCLKVATLNLRAKHDSEKVLLNSIARNTSMTILCVENWCLSQWSAQILADLVCSSKRYHSLTYNCESKVPEKAFVSRLSASIQSNYTLVSVRTYERKENSKNWAIIQNAATRNAAFLERAARLVSGLSTNIVDAEDLALVASSPLLPLRVSEMAAVSECEAAHMIRRTIRKLRDLDAVMGITAIDWDSVTCA</sequence>